<reference evidence="1 2" key="1">
    <citation type="submission" date="2021-06" db="EMBL/GenBank/DDBJ databases">
        <authorList>
            <person name="Kallberg Y."/>
            <person name="Tangrot J."/>
            <person name="Rosling A."/>
        </authorList>
    </citation>
    <scope>NUCLEOTIDE SEQUENCE [LARGE SCALE GENOMIC DNA]</scope>
    <source>
        <strain evidence="1 2">120-4 pot B 10/14</strain>
    </source>
</reference>
<name>A0ABN7VE81_GIGMA</name>
<evidence type="ECO:0000313" key="1">
    <source>
        <dbReference type="EMBL" id="CAG8762002.1"/>
    </source>
</evidence>
<comment type="caution">
    <text evidence="1">The sequence shown here is derived from an EMBL/GenBank/DDBJ whole genome shotgun (WGS) entry which is preliminary data.</text>
</comment>
<dbReference type="EMBL" id="CAJVQB010013413">
    <property type="protein sequence ID" value="CAG8762002.1"/>
    <property type="molecule type" value="Genomic_DNA"/>
</dbReference>
<dbReference type="Proteomes" id="UP000789901">
    <property type="component" value="Unassembled WGS sequence"/>
</dbReference>
<gene>
    <name evidence="1" type="ORF">GMARGA_LOCUS17586</name>
</gene>
<keyword evidence="2" id="KW-1185">Reference proteome</keyword>
<proteinExistence type="predicted"/>
<organism evidence="1 2">
    <name type="scientific">Gigaspora margarita</name>
    <dbReference type="NCBI Taxonomy" id="4874"/>
    <lineage>
        <taxon>Eukaryota</taxon>
        <taxon>Fungi</taxon>
        <taxon>Fungi incertae sedis</taxon>
        <taxon>Mucoromycota</taxon>
        <taxon>Glomeromycotina</taxon>
        <taxon>Glomeromycetes</taxon>
        <taxon>Diversisporales</taxon>
        <taxon>Gigasporaceae</taxon>
        <taxon>Gigaspora</taxon>
    </lineage>
</organism>
<sequence length="101" mass="11394">MTGFISMFGVLVSAYNLEPEQYETNRSHYKVASPDDASVAICGNFPEPVYKPIIGDSPQKNKRNKENSKNTATFKSLVGKHLHVKEIKQTFNKLGYTGYFM</sequence>
<accession>A0ABN7VE81</accession>
<evidence type="ECO:0000313" key="2">
    <source>
        <dbReference type="Proteomes" id="UP000789901"/>
    </source>
</evidence>
<protein>
    <submittedName>
        <fullName evidence="1">25745_t:CDS:1</fullName>
    </submittedName>
</protein>